<dbReference type="Gene3D" id="3.30.70.1820">
    <property type="entry name" value="L1 transposable element, RRM domain"/>
    <property type="match status" value="1"/>
</dbReference>
<accession>A0AAU9TPY0</accession>
<dbReference type="AlphaFoldDB" id="A0AAU9TPY0"/>
<evidence type="ECO:0000313" key="2">
    <source>
        <dbReference type="EMBL" id="CAH2087585.1"/>
    </source>
</evidence>
<name>A0AAU9TPY0_EUPED</name>
<gene>
    <name evidence="2" type="ORF">EEDITHA_LOCUS3831</name>
</gene>
<dbReference type="Proteomes" id="UP001153954">
    <property type="component" value="Unassembled WGS sequence"/>
</dbReference>
<dbReference type="EMBL" id="CAKOGL010000006">
    <property type="protein sequence ID" value="CAH2087585.1"/>
    <property type="molecule type" value="Genomic_DNA"/>
</dbReference>
<comment type="caution">
    <text evidence="2">The sequence shown here is derived from an EMBL/GenBank/DDBJ whole genome shotgun (WGS) entry which is preliminary data.</text>
</comment>
<proteinExistence type="predicted"/>
<feature type="compositionally biased region" description="Basic residues" evidence="1">
    <location>
        <begin position="242"/>
        <end position="251"/>
    </location>
</feature>
<keyword evidence="3" id="KW-1185">Reference proteome</keyword>
<protein>
    <submittedName>
        <fullName evidence="2">Uncharacterized protein</fullName>
    </submittedName>
</protein>
<feature type="region of interest" description="Disordered" evidence="1">
    <location>
        <begin position="211"/>
        <end position="251"/>
    </location>
</feature>
<evidence type="ECO:0000313" key="3">
    <source>
        <dbReference type="Proteomes" id="UP001153954"/>
    </source>
</evidence>
<reference evidence="2" key="1">
    <citation type="submission" date="2022-03" db="EMBL/GenBank/DDBJ databases">
        <authorList>
            <person name="Tunstrom K."/>
        </authorList>
    </citation>
    <scope>NUCLEOTIDE SEQUENCE</scope>
</reference>
<sequence length="251" mass="28507">MESIKHSLDEMCQHFNTRMAEFQQSLNSTNLATSPTTNIASQFGSFRSFVLTALQGLQLQVQLLYRQHDNLEMRSRRKMLMVHGFPENKKENISSSVIKLLSDKFKMPDLSTDDVSRCHRFGTSMAEKPRPIIIKFRTVAKKNQVWFAKTGLKNTGITLSEFLTKPRHDTFMVARRRFGITKCWTKDGIIVIVGPDGKRHSITSTLELDNLPYESDNREQGTTSSSSGVAVESKTKPATHAVRIKRSVKNK</sequence>
<evidence type="ECO:0000256" key="1">
    <source>
        <dbReference type="SAM" id="MobiDB-lite"/>
    </source>
</evidence>
<organism evidence="2 3">
    <name type="scientific">Euphydryas editha</name>
    <name type="common">Edith's checkerspot</name>
    <dbReference type="NCBI Taxonomy" id="104508"/>
    <lineage>
        <taxon>Eukaryota</taxon>
        <taxon>Metazoa</taxon>
        <taxon>Ecdysozoa</taxon>
        <taxon>Arthropoda</taxon>
        <taxon>Hexapoda</taxon>
        <taxon>Insecta</taxon>
        <taxon>Pterygota</taxon>
        <taxon>Neoptera</taxon>
        <taxon>Endopterygota</taxon>
        <taxon>Lepidoptera</taxon>
        <taxon>Glossata</taxon>
        <taxon>Ditrysia</taxon>
        <taxon>Papilionoidea</taxon>
        <taxon>Nymphalidae</taxon>
        <taxon>Nymphalinae</taxon>
        <taxon>Euphydryas</taxon>
    </lineage>
</organism>